<proteinExistence type="predicted"/>
<feature type="compositionally biased region" description="Polar residues" evidence="1">
    <location>
        <begin position="466"/>
        <end position="477"/>
    </location>
</feature>
<gene>
    <name evidence="2" type="ORF">ANANG_G00143440</name>
</gene>
<feature type="compositionally biased region" description="Basic and acidic residues" evidence="1">
    <location>
        <begin position="543"/>
        <end position="557"/>
    </location>
</feature>
<comment type="caution">
    <text evidence="2">The sequence shown here is derived from an EMBL/GenBank/DDBJ whole genome shotgun (WGS) entry which is preliminary data.</text>
</comment>
<accession>A0A9D3MBA4</accession>
<evidence type="ECO:0000313" key="3">
    <source>
        <dbReference type="Proteomes" id="UP001044222"/>
    </source>
</evidence>
<dbReference type="InterPro" id="IPR027883">
    <property type="entry name" value="Redic1-like"/>
</dbReference>
<reference evidence="2" key="1">
    <citation type="submission" date="2021-01" db="EMBL/GenBank/DDBJ databases">
        <title>A chromosome-scale assembly of European eel, Anguilla anguilla.</title>
        <authorList>
            <person name="Henkel C."/>
            <person name="Jong-Raadsen S.A."/>
            <person name="Dufour S."/>
            <person name="Weltzien F.-A."/>
            <person name="Palstra A.P."/>
            <person name="Pelster B."/>
            <person name="Spaink H.P."/>
            <person name="Van Den Thillart G.E."/>
            <person name="Jansen H."/>
            <person name="Zahm M."/>
            <person name="Klopp C."/>
            <person name="Cedric C."/>
            <person name="Louis A."/>
            <person name="Berthelot C."/>
            <person name="Parey E."/>
            <person name="Roest Crollius H."/>
            <person name="Montfort J."/>
            <person name="Robinson-Rechavi M."/>
            <person name="Bucao C."/>
            <person name="Bouchez O."/>
            <person name="Gislard M."/>
            <person name="Lluch J."/>
            <person name="Milhes M."/>
            <person name="Lampietro C."/>
            <person name="Lopez Roques C."/>
            <person name="Donnadieu C."/>
            <person name="Braasch I."/>
            <person name="Desvignes T."/>
            <person name="Postlethwait J."/>
            <person name="Bobe J."/>
            <person name="Guiguen Y."/>
            <person name="Dirks R."/>
        </authorList>
    </citation>
    <scope>NUCLEOTIDE SEQUENCE</scope>
    <source>
        <strain evidence="2">Tag_6206</strain>
        <tissue evidence="2">Liver</tissue>
    </source>
</reference>
<protein>
    <submittedName>
        <fullName evidence="2">Uncharacterized protein</fullName>
    </submittedName>
</protein>
<keyword evidence="3" id="KW-1185">Reference proteome</keyword>
<name>A0A9D3MBA4_ANGAN</name>
<dbReference type="PANTHER" id="PTHR35158:SF1">
    <property type="entry name" value="CDNA SEQUENCE CN725425"/>
    <property type="match status" value="1"/>
</dbReference>
<dbReference type="PANTHER" id="PTHR35158">
    <property type="entry name" value="CDNA SEQUENCE CN725425"/>
    <property type="match status" value="1"/>
</dbReference>
<sequence length="594" mass="66329">MNWVGGSRNRCMLKNDARKQREFFEKKKMQKRIEHLGLAADPQGAATGSIDLVTLFIVNQIAAKKENKCNHKVTHLSQRKGARWPIHEDTLELPMSPCSPSRLCLMESQPQYSVQRKRKQHLSEWNNNRQLSPVLESNMSDCSASDYRHIISDSFSPLSSATSGSLSGTFPVGQRGEFKPFCQPREVREANPWPAMSHGSQLKVHYPPVSRVQFGGTESSVISTQRSRGRTVKTTGCFLSLSKEEERDQETALVDFDGGDYNSQETTFDNRKIRISFQEESPQNSVSIGDPNESQSRHHEADFRSQPVESAMCCGRGQGLVKSCGSVCSSPCEGLFSSSSDSVGSRGGEGDQFVPSRLQPGTTQGREAWTGQEIRPYETRETGTQTDGFFACRTSDASTQCSPREQGEVSTSPSACVGFRSHSRQVWHEKHNQATRGQHVAADELLEVDSQAGTPNSLREEDPLPQSKSGVAAPQSTRAAFTGQQLLSGGPEILYRPKTIPENWRLSTPPLKHIHLKKTPVRDEFRKEQNGRQRQVKQVENYDQSKQHSVENAARREGEELITESTLMTKVSEETETLQEIADILLMMKQKNKL</sequence>
<evidence type="ECO:0000313" key="2">
    <source>
        <dbReference type="EMBL" id="KAG5845839.1"/>
    </source>
</evidence>
<dbReference type="AlphaFoldDB" id="A0A9D3MBA4"/>
<dbReference type="Proteomes" id="UP001044222">
    <property type="component" value="Chromosome 7"/>
</dbReference>
<evidence type="ECO:0000256" key="1">
    <source>
        <dbReference type="SAM" id="MobiDB-lite"/>
    </source>
</evidence>
<feature type="region of interest" description="Disordered" evidence="1">
    <location>
        <begin position="453"/>
        <end position="477"/>
    </location>
</feature>
<feature type="compositionally biased region" description="Polar residues" evidence="1">
    <location>
        <begin position="278"/>
        <end position="287"/>
    </location>
</feature>
<feature type="compositionally biased region" description="Polar residues" evidence="1">
    <location>
        <begin position="532"/>
        <end position="542"/>
    </location>
</feature>
<feature type="region of interest" description="Disordered" evidence="1">
    <location>
        <begin position="336"/>
        <end position="373"/>
    </location>
</feature>
<organism evidence="2 3">
    <name type="scientific">Anguilla anguilla</name>
    <name type="common">European freshwater eel</name>
    <name type="synonym">Muraena anguilla</name>
    <dbReference type="NCBI Taxonomy" id="7936"/>
    <lineage>
        <taxon>Eukaryota</taxon>
        <taxon>Metazoa</taxon>
        <taxon>Chordata</taxon>
        <taxon>Craniata</taxon>
        <taxon>Vertebrata</taxon>
        <taxon>Euteleostomi</taxon>
        <taxon>Actinopterygii</taxon>
        <taxon>Neopterygii</taxon>
        <taxon>Teleostei</taxon>
        <taxon>Anguilliformes</taxon>
        <taxon>Anguillidae</taxon>
        <taxon>Anguilla</taxon>
    </lineage>
</organism>
<feature type="region of interest" description="Disordered" evidence="1">
    <location>
        <begin position="525"/>
        <end position="557"/>
    </location>
</feature>
<feature type="region of interest" description="Disordered" evidence="1">
    <location>
        <begin position="278"/>
        <end position="304"/>
    </location>
</feature>
<dbReference type="EMBL" id="JAFIRN010000007">
    <property type="protein sequence ID" value="KAG5845839.1"/>
    <property type="molecule type" value="Genomic_DNA"/>
</dbReference>